<reference evidence="6" key="1">
    <citation type="submission" date="2016-11" db="EMBL/GenBank/DDBJ databases">
        <authorList>
            <person name="Varghese N."/>
            <person name="Submissions S."/>
        </authorList>
    </citation>
    <scope>NUCLEOTIDE SEQUENCE [LARGE SCALE GENOMIC DNA]</scope>
    <source>
        <strain evidence="6">DSM 19514</strain>
    </source>
</reference>
<dbReference type="AlphaFoldDB" id="A0A1M4UGJ4"/>
<keyword evidence="3" id="KW-0067">ATP-binding</keyword>
<feature type="domain" description="ABC transporter" evidence="4">
    <location>
        <begin position="327"/>
        <end position="533"/>
    </location>
</feature>
<dbReference type="InterPro" id="IPR017871">
    <property type="entry name" value="ABC_transporter-like_CS"/>
</dbReference>
<evidence type="ECO:0000313" key="5">
    <source>
        <dbReference type="EMBL" id="SHE55807.1"/>
    </source>
</evidence>
<dbReference type="Pfam" id="PF00005">
    <property type="entry name" value="ABC_tran"/>
    <property type="match status" value="2"/>
</dbReference>
<dbReference type="GO" id="GO:0016887">
    <property type="term" value="F:ATP hydrolysis activity"/>
    <property type="evidence" value="ECO:0007669"/>
    <property type="project" value="InterPro"/>
</dbReference>
<keyword evidence="1" id="KW-0677">Repeat</keyword>
<organism evidence="5 6">
    <name type="scientific">Ferrithrix thermotolerans DSM 19514</name>
    <dbReference type="NCBI Taxonomy" id="1121881"/>
    <lineage>
        <taxon>Bacteria</taxon>
        <taxon>Bacillati</taxon>
        <taxon>Actinomycetota</taxon>
        <taxon>Acidimicrobiia</taxon>
        <taxon>Acidimicrobiales</taxon>
        <taxon>Acidimicrobiaceae</taxon>
        <taxon>Ferrithrix</taxon>
    </lineage>
</organism>
<accession>A0A1M4UGJ4</accession>
<evidence type="ECO:0000256" key="1">
    <source>
        <dbReference type="ARBA" id="ARBA00022737"/>
    </source>
</evidence>
<evidence type="ECO:0000256" key="2">
    <source>
        <dbReference type="ARBA" id="ARBA00022741"/>
    </source>
</evidence>
<keyword evidence="6" id="KW-1185">Reference proteome</keyword>
<proteinExistence type="predicted"/>
<dbReference type="InterPro" id="IPR003593">
    <property type="entry name" value="AAA+_ATPase"/>
</dbReference>
<dbReference type="Proteomes" id="UP000184295">
    <property type="component" value="Unassembled WGS sequence"/>
</dbReference>
<protein>
    <submittedName>
        <fullName evidence="5">ATPase components of ABC transporters with duplicated ATPase domains</fullName>
    </submittedName>
</protein>
<dbReference type="Gene3D" id="3.40.50.300">
    <property type="entry name" value="P-loop containing nucleotide triphosphate hydrolases"/>
    <property type="match status" value="2"/>
</dbReference>
<keyword evidence="2" id="KW-0547">Nucleotide-binding</keyword>
<dbReference type="PROSITE" id="PS50893">
    <property type="entry name" value="ABC_TRANSPORTER_2"/>
    <property type="match status" value="2"/>
</dbReference>
<dbReference type="NCBIfam" id="NF000355">
    <property type="entry name" value="ribo_prot_ABC_F"/>
    <property type="match status" value="1"/>
</dbReference>
<gene>
    <name evidence="5" type="ORF">SAMN02745225_00964</name>
</gene>
<dbReference type="SMART" id="SM00382">
    <property type="entry name" value="AAA"/>
    <property type="match status" value="2"/>
</dbReference>
<dbReference type="CDD" id="cd03221">
    <property type="entry name" value="ABCF_EF-3"/>
    <property type="match status" value="2"/>
</dbReference>
<evidence type="ECO:0000259" key="4">
    <source>
        <dbReference type="PROSITE" id="PS50893"/>
    </source>
</evidence>
<dbReference type="STRING" id="1121881.SAMN02745225_00964"/>
<dbReference type="OrthoDB" id="3169603at2"/>
<sequence length="534" mass="58937">MLGVEGIEIRIGPRLLLDETSFTLNAGDKIGLVGRNGAGKTTLMKALAGETLLEKGRLYSTGTIGYLPQDPRSVDLELPAFERVLSGRGLSELRRELAAVTQHMSSSDLVIAERATRDYGELEHRFSALGGYSAEAEAEAICVSLGLEPRLFHRPLGNLSGGQRRRVELARILFSNAETLLLDEPTNHLDADSIQWLKGYLRSYKGSLILISHDVELLREVVNRVAYLDANSSKLEMYQMRYDLYIKARAQSEARSKKERERSEGEIQRLSLQANKMRGSSAKRARKAKVLDARAEKLESSIEEIRSKDKVAKLKFPEPRHCGRTPLEGVTLSKTYGSLEVFIGVDLAIDRGSKVLILGLNGAGKTTLLKVLAGVEVPDTGEIRLGTGAMVGYYAQEHETLDHEDTVFHFIRSKAPVDMQDKDLRSILGSFLFDSEMMNQKIGTLSGGEKTRLALAALVTTGANVLLLDEPTNNLDPISREQVLEALRRYKGSVVLVTHDPGAARALDPERVVLMPDGEEDLMSESYYDLISLS</sequence>
<dbReference type="InterPro" id="IPR027417">
    <property type="entry name" value="P-loop_NTPase"/>
</dbReference>
<dbReference type="SUPFAM" id="SSF52540">
    <property type="entry name" value="P-loop containing nucleoside triphosphate hydrolases"/>
    <property type="match status" value="2"/>
</dbReference>
<dbReference type="FunFam" id="3.40.50.300:FF:000597">
    <property type="entry name" value="ABC transporter ATP-binding protein"/>
    <property type="match status" value="1"/>
</dbReference>
<evidence type="ECO:0000256" key="3">
    <source>
        <dbReference type="ARBA" id="ARBA00022840"/>
    </source>
</evidence>
<dbReference type="InterPro" id="IPR050611">
    <property type="entry name" value="ABCF"/>
</dbReference>
<dbReference type="EMBL" id="FQUL01000010">
    <property type="protein sequence ID" value="SHE55807.1"/>
    <property type="molecule type" value="Genomic_DNA"/>
</dbReference>
<dbReference type="InterPro" id="IPR003439">
    <property type="entry name" value="ABC_transporter-like_ATP-bd"/>
</dbReference>
<feature type="domain" description="ABC transporter" evidence="4">
    <location>
        <begin position="2"/>
        <end position="255"/>
    </location>
</feature>
<dbReference type="GO" id="GO:0005524">
    <property type="term" value="F:ATP binding"/>
    <property type="evidence" value="ECO:0007669"/>
    <property type="project" value="UniProtKB-KW"/>
</dbReference>
<dbReference type="PROSITE" id="PS00211">
    <property type="entry name" value="ABC_TRANSPORTER_1"/>
    <property type="match status" value="2"/>
</dbReference>
<dbReference type="FunFam" id="3.40.50.300:FF:000011">
    <property type="entry name" value="Putative ABC transporter ATP-binding component"/>
    <property type="match status" value="1"/>
</dbReference>
<name>A0A1M4UGJ4_9ACTN</name>
<evidence type="ECO:0000313" key="6">
    <source>
        <dbReference type="Proteomes" id="UP000184295"/>
    </source>
</evidence>
<dbReference type="RefSeq" id="WP_072789368.1">
    <property type="nucleotide sequence ID" value="NZ_FQUL01000010.1"/>
</dbReference>
<dbReference type="PANTHER" id="PTHR19211:SF14">
    <property type="entry name" value="ATP-BINDING CASSETTE SUB-FAMILY F MEMBER 1"/>
    <property type="match status" value="1"/>
</dbReference>
<dbReference type="PANTHER" id="PTHR19211">
    <property type="entry name" value="ATP-BINDING TRANSPORT PROTEIN-RELATED"/>
    <property type="match status" value="1"/>
</dbReference>